<gene>
    <name evidence="1" type="primary">ORF2</name>
</gene>
<dbReference type="EMBL" id="Z22864">
    <property type="protein sequence ID" value="CAA80478.1"/>
    <property type="molecule type" value="Genomic_DNA"/>
</dbReference>
<reference evidence="1" key="1">
    <citation type="submission" date="1993-05" db="EMBL/GenBank/DDBJ databases">
        <title>Sequence of an Avian Adenovirus (CELO) DNA Fragment (11.2 - 19.2 %).</title>
        <authorList>
            <person name="Akopian T.A."/>
            <person name="Kaverina E.N."/>
            <person name="Kruglyak V.A."/>
            <person name="Naroditsky B.S."/>
            <person name="Tikhonenko T.T."/>
        </authorList>
    </citation>
    <scope>NUCLEOTIDE SEQUENCE</scope>
    <source>
        <strain evidence="1">CELO</strain>
    </source>
</reference>
<evidence type="ECO:0000313" key="1">
    <source>
        <dbReference type="EMBL" id="CAA80478.1"/>
    </source>
</evidence>
<proteinExistence type="predicted"/>
<organism evidence="1">
    <name type="scientific">Fowl adenovirus A serotype 1 (strain CELO / Phelps)</name>
    <name type="common">FAdV-1</name>
    <name type="synonym">Avian adenovirus gal1 (strain Phelps)</name>
    <dbReference type="NCBI Taxonomy" id="10553"/>
    <lineage>
        <taxon>Viruses</taxon>
        <taxon>Varidnaviria</taxon>
        <taxon>Bamfordvirae</taxon>
        <taxon>Preplasmiviricota</taxon>
        <taxon>Polisuviricotina</taxon>
        <taxon>Pharingeaviricetes</taxon>
        <taxon>Rowavirales</taxon>
        <taxon>Adenoviridae</taxon>
        <taxon>Aviadenovirus</taxon>
        <taxon>Aviadenovirus ventriculi</taxon>
        <taxon>Fowl aviadenovirus A</taxon>
    </lineage>
</organism>
<dbReference type="PIR" id="S33487">
    <property type="entry name" value="S33487"/>
</dbReference>
<accession>Q64774</accession>
<name>Q64774_ADEG1</name>
<sequence length="75" mass="7841">MGKPRSPTWVMPWGRGSEYSLATQSGTANAPRTAFSIIMRASLGVLGSRSAPNGNVDNALGTLVVCEDCLSPHGH</sequence>
<protein>
    <submittedName>
        <fullName evidence="1">ORF2 protein</fullName>
    </submittedName>
</protein>
<organismHost>
    <name type="scientific">Galliformes</name>
    <name type="common">landfowls</name>
    <dbReference type="NCBI Taxonomy" id="8976"/>
</organismHost>